<sequence length="322" mass="36958">MSWLFTEEAFLKQSPSRKQLTIQQDLKTRESIYDFTIKVGSTLKLNGKTILAATVYLARFYMRVTMTTSKYFVVCAALAISCKLNDNYRPPDKIAMTACQIKNPHKRIDESSDVFWHWRDQLLYREEIMLKTLNFDLNLDLPYEVKDELLALPEFTGDKPKVEEEGQEDDLEIDVDILGDVDLEEDKVEEILEKDGPSIDGNSRNDSSQLFYQNGEELLKNAVALVEILSSLPILVTYETRTFLGAALVMVVSEQRLGVKTLPHGFLETHLDKPEECYKCYKYIYKLLKLGESPNPQLASNRAAAKRVPHLDREKFFGIVNK</sequence>
<dbReference type="InterPro" id="IPR036915">
    <property type="entry name" value="Cyclin-like_sf"/>
</dbReference>
<evidence type="ECO:0000313" key="2">
    <source>
        <dbReference type="EMBL" id="CAK7896667.1"/>
    </source>
</evidence>
<dbReference type="Gene3D" id="1.10.472.10">
    <property type="entry name" value="Cyclin-like"/>
    <property type="match status" value="1"/>
</dbReference>
<dbReference type="SUPFAM" id="SSF47954">
    <property type="entry name" value="Cyclin-like"/>
    <property type="match status" value="1"/>
</dbReference>
<name>A0ABP0EA37_9ASCO</name>
<evidence type="ECO:0000313" key="3">
    <source>
        <dbReference type="Proteomes" id="UP001497600"/>
    </source>
</evidence>
<dbReference type="InterPro" id="IPR043198">
    <property type="entry name" value="Cyclin/Ssn8"/>
</dbReference>
<dbReference type="Pfam" id="PF00134">
    <property type="entry name" value="Cyclin_N"/>
    <property type="match status" value="1"/>
</dbReference>
<feature type="domain" description="Cyclin N-terminal" evidence="1">
    <location>
        <begin position="7"/>
        <end position="138"/>
    </location>
</feature>
<evidence type="ECO:0000259" key="1">
    <source>
        <dbReference type="Pfam" id="PF00134"/>
    </source>
</evidence>
<gene>
    <name evidence="2" type="ORF">CAAN4_B06260</name>
</gene>
<accession>A0ABP0EA37</accession>
<dbReference type="PANTHER" id="PTHR10026">
    <property type="entry name" value="CYCLIN"/>
    <property type="match status" value="1"/>
</dbReference>
<dbReference type="Proteomes" id="UP001497600">
    <property type="component" value="Chromosome B"/>
</dbReference>
<organism evidence="2 3">
    <name type="scientific">[Candida] anglica</name>
    <dbReference type="NCBI Taxonomy" id="148631"/>
    <lineage>
        <taxon>Eukaryota</taxon>
        <taxon>Fungi</taxon>
        <taxon>Dikarya</taxon>
        <taxon>Ascomycota</taxon>
        <taxon>Saccharomycotina</taxon>
        <taxon>Pichiomycetes</taxon>
        <taxon>Debaryomycetaceae</taxon>
        <taxon>Kurtzmaniella</taxon>
    </lineage>
</organism>
<keyword evidence="3" id="KW-1185">Reference proteome</keyword>
<proteinExistence type="predicted"/>
<reference evidence="2 3" key="1">
    <citation type="submission" date="2024-01" db="EMBL/GenBank/DDBJ databases">
        <authorList>
            <consortium name="Genoscope - CEA"/>
            <person name="William W."/>
        </authorList>
    </citation>
    <scope>NUCLEOTIDE SEQUENCE [LARGE SCALE GENOMIC DNA]</scope>
    <source>
        <strain evidence="2 3">29B2s-10</strain>
    </source>
</reference>
<dbReference type="InterPro" id="IPR006671">
    <property type="entry name" value="Cyclin_N"/>
</dbReference>
<dbReference type="EMBL" id="OZ004254">
    <property type="protein sequence ID" value="CAK7896667.1"/>
    <property type="molecule type" value="Genomic_DNA"/>
</dbReference>
<protein>
    <recommendedName>
        <fullName evidence="1">Cyclin N-terminal domain-containing protein</fullName>
    </recommendedName>
</protein>